<dbReference type="PATRIC" id="fig|1398.22.peg.3921"/>
<comment type="caution">
    <text evidence="1">The sequence shown here is derived from an EMBL/GenBank/DDBJ whole genome shotgun (WGS) entry which is preliminary data.</text>
</comment>
<sequence length="41" mass="4512">MQTENEKASCIKGSHASCEFPIISHIGTVFLNIQKMEGFQG</sequence>
<evidence type="ECO:0000313" key="2">
    <source>
        <dbReference type="Proteomes" id="UP000070376"/>
    </source>
</evidence>
<dbReference type="EMBL" id="LRPN01000211">
    <property type="protein sequence ID" value="KWZ76163.1"/>
    <property type="molecule type" value="Genomic_DNA"/>
</dbReference>
<name>A0A133K9D9_HEYCO</name>
<proteinExistence type="predicted"/>
<reference evidence="2" key="1">
    <citation type="submission" date="2016-01" db="EMBL/GenBank/DDBJ databases">
        <authorList>
            <person name="Mitreva M."/>
            <person name="Pepin K.H."/>
            <person name="Mihindukulasuriya K.A."/>
            <person name="Fulton R."/>
            <person name="Fronick C."/>
            <person name="O'Laughlin M."/>
            <person name="Miner T."/>
            <person name="Herter B."/>
            <person name="Rosa B.A."/>
            <person name="Cordes M."/>
            <person name="Tomlinson C."/>
            <person name="Wollam A."/>
            <person name="Palsikar V.B."/>
            <person name="Mardis E.R."/>
            <person name="Wilson R.K."/>
        </authorList>
    </citation>
    <scope>NUCLEOTIDE SEQUENCE [LARGE SCALE GENOMIC DNA]</scope>
    <source>
        <strain evidence="2">GED7749B</strain>
    </source>
</reference>
<gene>
    <name evidence="1" type="ORF">HMPREF3213_03916</name>
</gene>
<dbReference type="Proteomes" id="UP000070376">
    <property type="component" value="Unassembled WGS sequence"/>
</dbReference>
<dbReference type="AlphaFoldDB" id="A0A133K9D9"/>
<evidence type="ECO:0000313" key="1">
    <source>
        <dbReference type="EMBL" id="KWZ76163.1"/>
    </source>
</evidence>
<protein>
    <submittedName>
        <fullName evidence="1">Uncharacterized protein</fullName>
    </submittedName>
</protein>
<organism evidence="1 2">
    <name type="scientific">Heyndrickxia coagulans</name>
    <name type="common">Weizmannia coagulans</name>
    <dbReference type="NCBI Taxonomy" id="1398"/>
    <lineage>
        <taxon>Bacteria</taxon>
        <taxon>Bacillati</taxon>
        <taxon>Bacillota</taxon>
        <taxon>Bacilli</taxon>
        <taxon>Bacillales</taxon>
        <taxon>Bacillaceae</taxon>
        <taxon>Heyndrickxia</taxon>
    </lineage>
</organism>
<accession>A0A133K9D9</accession>